<feature type="region of interest" description="Disordered" evidence="9">
    <location>
        <begin position="281"/>
        <end position="320"/>
    </location>
</feature>
<evidence type="ECO:0000256" key="5">
    <source>
        <dbReference type="ARBA" id="ARBA00023015"/>
    </source>
</evidence>
<evidence type="ECO:0000256" key="9">
    <source>
        <dbReference type="SAM" id="MobiDB-lite"/>
    </source>
</evidence>
<keyword evidence="2" id="KW-0217">Developmental protein</keyword>
<dbReference type="GeneID" id="103604783"/>
<evidence type="ECO:0000256" key="6">
    <source>
        <dbReference type="ARBA" id="ARBA00023125"/>
    </source>
</evidence>
<dbReference type="PROSITE" id="PS50888">
    <property type="entry name" value="BHLH"/>
    <property type="match status" value="1"/>
</dbReference>
<name>A0ABM0S3Y5_GALVR</name>
<dbReference type="PANTHER" id="PTHR15402:SF4">
    <property type="entry name" value="SPERMATOGENESIS- AND OOGENESIS-SPECIFIC BASIC HELIX-LOOP-HELIX-CONTAINING PROTEIN 1"/>
    <property type="match status" value="1"/>
</dbReference>
<proteinExistence type="predicted"/>
<keyword evidence="11" id="KW-1185">Reference proteome</keyword>
<gene>
    <name evidence="12" type="primary">SOHLH1</name>
</gene>
<dbReference type="InterPro" id="IPR039583">
    <property type="entry name" value="TCFL5/SOLH1/2"/>
</dbReference>
<evidence type="ECO:0000256" key="1">
    <source>
        <dbReference type="ARBA" id="ARBA00004123"/>
    </source>
</evidence>
<comment type="subcellular location">
    <subcellularLocation>
        <location evidence="1">Nucleus</location>
    </subcellularLocation>
</comment>
<organism evidence="11 12">
    <name type="scientific">Galeopterus variegatus</name>
    <name type="common">Malayan flying lemur</name>
    <name type="synonym">Cynocephalus variegatus</name>
    <dbReference type="NCBI Taxonomy" id="482537"/>
    <lineage>
        <taxon>Eukaryota</taxon>
        <taxon>Metazoa</taxon>
        <taxon>Chordata</taxon>
        <taxon>Craniata</taxon>
        <taxon>Vertebrata</taxon>
        <taxon>Euteleostomi</taxon>
        <taxon>Mammalia</taxon>
        <taxon>Eutheria</taxon>
        <taxon>Euarchontoglires</taxon>
        <taxon>Dermoptera</taxon>
        <taxon>Cynocephalidae</taxon>
        <taxon>Galeopterus</taxon>
    </lineage>
</organism>
<dbReference type="SUPFAM" id="SSF47459">
    <property type="entry name" value="HLH, helix-loop-helix DNA-binding domain"/>
    <property type="match status" value="1"/>
</dbReference>
<evidence type="ECO:0000256" key="7">
    <source>
        <dbReference type="ARBA" id="ARBA00023163"/>
    </source>
</evidence>
<feature type="compositionally biased region" description="Low complexity" evidence="9">
    <location>
        <begin position="343"/>
        <end position="352"/>
    </location>
</feature>
<keyword evidence="5" id="KW-0805">Transcription regulation</keyword>
<reference evidence="12" key="1">
    <citation type="submission" date="2025-08" db="UniProtKB">
        <authorList>
            <consortium name="RefSeq"/>
        </authorList>
    </citation>
    <scope>IDENTIFICATION</scope>
</reference>
<sequence>MHEVPWPRGLQGEPLGGLEFYPRRSGAFVGLQCRPDPSLDQDGHNPVKTLSLLLRGLMPCTHITTPAGPPRHLTCSPGQPAASSGCLGHKRKRISVSCERLRDLLPRFDGRREDMVSVLEMAVQYLRLAHALVPGRGRRTVLASSEETWQAWQTSVLQLALSSQVPAGRPDSGTGVSGVTLQQDPLSCATPGVDECEGLSQWSEVLDRPPALPGQGPYNAFTWVSVGPWVCRKCGDIEELGPVLVTQPTTSAFGCRQWRFVPRPPTSPDMSSSEAAPSWLVQAGPVGGGAAPVTGPAEESEETLTPVPGDRSAWGSDVEDGTSLLTASPEWLLGSLETRGDGAPAWAPARSSSPDRAEMNFLGDSQPDSQELQDGPLEPWDSDAGRVGLSLRDEVDILFPDFFAC</sequence>
<feature type="region of interest" description="Disordered" evidence="9">
    <location>
        <begin position="338"/>
        <end position="382"/>
    </location>
</feature>
<evidence type="ECO:0000313" key="11">
    <source>
        <dbReference type="Proteomes" id="UP000694923"/>
    </source>
</evidence>
<dbReference type="PANTHER" id="PTHR15402">
    <property type="entry name" value="TRANSCRIPTION FACTOR-LIKE 5 PROTEIN"/>
    <property type="match status" value="1"/>
</dbReference>
<dbReference type="InterPro" id="IPR036638">
    <property type="entry name" value="HLH_DNA-bd_sf"/>
</dbReference>
<evidence type="ECO:0000256" key="3">
    <source>
        <dbReference type="ARBA" id="ARBA00022782"/>
    </source>
</evidence>
<dbReference type="InterPro" id="IPR011598">
    <property type="entry name" value="bHLH_dom"/>
</dbReference>
<keyword evidence="3" id="KW-0221">Differentiation</keyword>
<accession>A0ABM0S3Y5</accession>
<protein>
    <submittedName>
        <fullName evidence="12">Spermatogenesis- and oogenesis-specific basic helix-loop-helix-containing protein 1</fullName>
    </submittedName>
</protein>
<keyword evidence="8" id="KW-0539">Nucleus</keyword>
<evidence type="ECO:0000256" key="4">
    <source>
        <dbReference type="ARBA" id="ARBA00022871"/>
    </source>
</evidence>
<evidence type="ECO:0000256" key="8">
    <source>
        <dbReference type="ARBA" id="ARBA00023242"/>
    </source>
</evidence>
<dbReference type="RefSeq" id="XP_008587576.1">
    <property type="nucleotide sequence ID" value="XM_008589354.1"/>
</dbReference>
<evidence type="ECO:0000313" key="12">
    <source>
        <dbReference type="RefSeq" id="XP_008587576.1"/>
    </source>
</evidence>
<evidence type="ECO:0000259" key="10">
    <source>
        <dbReference type="PROSITE" id="PS50888"/>
    </source>
</evidence>
<dbReference type="Pfam" id="PF00010">
    <property type="entry name" value="HLH"/>
    <property type="match status" value="1"/>
</dbReference>
<keyword evidence="6" id="KW-0238">DNA-binding</keyword>
<dbReference type="Proteomes" id="UP000694923">
    <property type="component" value="Unplaced"/>
</dbReference>
<feature type="domain" description="BHLH" evidence="10">
    <location>
        <begin position="78"/>
        <end position="129"/>
    </location>
</feature>
<keyword evidence="4" id="KW-0744">Spermatogenesis</keyword>
<keyword evidence="7" id="KW-0804">Transcription</keyword>
<evidence type="ECO:0000256" key="2">
    <source>
        <dbReference type="ARBA" id="ARBA00022473"/>
    </source>
</evidence>